<keyword evidence="2" id="KW-1185">Reference proteome</keyword>
<sequence>MTATDIKPLLYLLTEDDNDDLFFERCAERISGLSFQQMDPRRLRKNGGIGAARKAMPHFLNDLKKAAFQPAFFVIAIDNDRAPAHPDHKSLPNLGRRDHGKQCRHCEIMGMIQKEWGHDFRQWPVQGAIAVPVQMLESWLLLGLDPERGTLPMFSTKTSSLAKAYHNGKPPDQLKDLRDNYRASNNNIAIGDLCVSVVESLDLGEVCKASPSFRLFHDQVLLWSTPANAE</sequence>
<name>A0A1P8WN85_9PLAN</name>
<protein>
    <recommendedName>
        <fullName evidence="3">DUF4276 family protein</fullName>
    </recommendedName>
</protein>
<dbReference type="EMBL" id="CP017641">
    <property type="protein sequence ID" value="APZ95508.1"/>
    <property type="molecule type" value="Genomic_DNA"/>
</dbReference>
<accession>A0A1P8WN85</accession>
<evidence type="ECO:0000313" key="2">
    <source>
        <dbReference type="Proteomes" id="UP000187735"/>
    </source>
</evidence>
<evidence type="ECO:0008006" key="3">
    <source>
        <dbReference type="Google" id="ProtNLM"/>
    </source>
</evidence>
<dbReference type="RefSeq" id="WP_077026663.1">
    <property type="nucleotide sequence ID" value="NZ_CP017641.1"/>
</dbReference>
<dbReference type="STRING" id="1891926.Fuma_05166"/>
<dbReference type="OrthoDB" id="9866361at2"/>
<reference evidence="1 2" key="1">
    <citation type="journal article" date="2016" name="Front. Microbiol.">
        <title>Fuerstia marisgermanicae gen. nov., sp. nov., an Unusual Member of the Phylum Planctomycetes from the German Wadden Sea.</title>
        <authorList>
            <person name="Kohn T."/>
            <person name="Heuer A."/>
            <person name="Jogler M."/>
            <person name="Vollmers J."/>
            <person name="Boedeker C."/>
            <person name="Bunk B."/>
            <person name="Rast P."/>
            <person name="Borchert D."/>
            <person name="Glockner I."/>
            <person name="Freese H.M."/>
            <person name="Klenk H.P."/>
            <person name="Overmann J."/>
            <person name="Kaster A.K."/>
            <person name="Rohde M."/>
            <person name="Wiegand S."/>
            <person name="Jogler C."/>
        </authorList>
    </citation>
    <scope>NUCLEOTIDE SEQUENCE [LARGE SCALE GENOMIC DNA]</scope>
    <source>
        <strain evidence="1 2">NH11</strain>
    </source>
</reference>
<dbReference type="AlphaFoldDB" id="A0A1P8WN85"/>
<dbReference type="Proteomes" id="UP000187735">
    <property type="component" value="Chromosome"/>
</dbReference>
<organism evidence="1 2">
    <name type="scientific">Fuerstiella marisgermanici</name>
    <dbReference type="NCBI Taxonomy" id="1891926"/>
    <lineage>
        <taxon>Bacteria</taxon>
        <taxon>Pseudomonadati</taxon>
        <taxon>Planctomycetota</taxon>
        <taxon>Planctomycetia</taxon>
        <taxon>Planctomycetales</taxon>
        <taxon>Planctomycetaceae</taxon>
        <taxon>Fuerstiella</taxon>
    </lineage>
</organism>
<evidence type="ECO:0000313" key="1">
    <source>
        <dbReference type="EMBL" id="APZ95508.1"/>
    </source>
</evidence>
<dbReference type="KEGG" id="fmr:Fuma_05166"/>
<proteinExistence type="predicted"/>
<gene>
    <name evidence="1" type="ORF">Fuma_05166</name>
</gene>